<dbReference type="EMBL" id="LVJN01000020">
    <property type="protein sequence ID" value="OSM01486.1"/>
    <property type="molecule type" value="Genomic_DNA"/>
</dbReference>
<evidence type="ECO:0000256" key="1">
    <source>
        <dbReference type="ARBA" id="ARBA00022679"/>
    </source>
</evidence>
<dbReference type="SUPFAM" id="SSF55729">
    <property type="entry name" value="Acyl-CoA N-acyltransferases (Nat)"/>
    <property type="match status" value="1"/>
</dbReference>
<keyword evidence="2" id="KW-0012">Acyltransferase</keyword>
<accession>A0A1Y2K1I2</accession>
<dbReference type="Proteomes" id="UP000194003">
    <property type="component" value="Unassembled WGS sequence"/>
</dbReference>
<dbReference type="PANTHER" id="PTHR43877:SF2">
    <property type="entry name" value="AMINOALKYLPHOSPHONATE N-ACETYLTRANSFERASE-RELATED"/>
    <property type="match status" value="1"/>
</dbReference>
<reference evidence="4 5" key="1">
    <citation type="journal article" date="2016" name="BMC Genomics">
        <title>Combined genomic and structural analyses of a cultured magnetotactic bacterium reveals its niche adaptation to a dynamic environment.</title>
        <authorList>
            <person name="Araujo A.C."/>
            <person name="Morillo V."/>
            <person name="Cypriano J."/>
            <person name="Teixeira L.C."/>
            <person name="Leao P."/>
            <person name="Lyra S."/>
            <person name="Almeida L.G."/>
            <person name="Bazylinski D.A."/>
            <person name="Vasconcellos A.T."/>
            <person name="Abreu F."/>
            <person name="Lins U."/>
        </authorList>
    </citation>
    <scope>NUCLEOTIDE SEQUENCE [LARGE SCALE GENOMIC DNA]</scope>
    <source>
        <strain evidence="4 5">IT-1</strain>
    </source>
</reference>
<feature type="domain" description="N-acetyltransferase" evidence="3">
    <location>
        <begin position="5"/>
        <end position="148"/>
    </location>
</feature>
<dbReference type="InterPro" id="IPR000182">
    <property type="entry name" value="GNAT_dom"/>
</dbReference>
<dbReference type="Pfam" id="PF00583">
    <property type="entry name" value="Acetyltransf_1"/>
    <property type="match status" value="1"/>
</dbReference>
<protein>
    <submittedName>
        <fullName evidence="4">Putative GCN5-like N-acetyltransferase</fullName>
    </submittedName>
</protein>
<dbReference type="STRING" id="1434232.MAIT1_01464"/>
<evidence type="ECO:0000313" key="4">
    <source>
        <dbReference type="EMBL" id="OSM01486.1"/>
    </source>
</evidence>
<dbReference type="PROSITE" id="PS51186">
    <property type="entry name" value="GNAT"/>
    <property type="match status" value="1"/>
</dbReference>
<evidence type="ECO:0000256" key="2">
    <source>
        <dbReference type="ARBA" id="ARBA00023315"/>
    </source>
</evidence>
<comment type="caution">
    <text evidence="4">The sequence shown here is derived from an EMBL/GenBank/DDBJ whole genome shotgun (WGS) entry which is preliminary data.</text>
</comment>
<evidence type="ECO:0000259" key="3">
    <source>
        <dbReference type="PROSITE" id="PS51186"/>
    </source>
</evidence>
<dbReference type="PANTHER" id="PTHR43877">
    <property type="entry name" value="AMINOALKYLPHOSPHONATE N-ACETYLTRANSFERASE-RELATED-RELATED"/>
    <property type="match status" value="1"/>
</dbReference>
<name>A0A1Y2K1I2_9PROT</name>
<organism evidence="4 5">
    <name type="scientific">Magnetofaba australis IT-1</name>
    <dbReference type="NCBI Taxonomy" id="1434232"/>
    <lineage>
        <taxon>Bacteria</taxon>
        <taxon>Pseudomonadati</taxon>
        <taxon>Pseudomonadota</taxon>
        <taxon>Magnetococcia</taxon>
        <taxon>Magnetococcales</taxon>
        <taxon>Magnetococcaceae</taxon>
        <taxon>Magnetofaba</taxon>
    </lineage>
</organism>
<dbReference type="Gene3D" id="3.40.630.30">
    <property type="match status" value="1"/>
</dbReference>
<dbReference type="OrthoDB" id="9799601at2"/>
<keyword evidence="5" id="KW-1185">Reference proteome</keyword>
<dbReference type="InterPro" id="IPR050832">
    <property type="entry name" value="Bact_Acetyltransf"/>
</dbReference>
<evidence type="ECO:0000313" key="5">
    <source>
        <dbReference type="Proteomes" id="UP000194003"/>
    </source>
</evidence>
<dbReference type="RefSeq" id="WP_085442938.1">
    <property type="nucleotide sequence ID" value="NZ_LVJN01000020.1"/>
</dbReference>
<dbReference type="CDD" id="cd04301">
    <property type="entry name" value="NAT_SF"/>
    <property type="match status" value="1"/>
</dbReference>
<sequence length="149" mass="16504">MRESVTVTLAQDEGQIAACFPLMRQLRPELEASEFVATCRQLMQEQGYRLLLARAGETILGVAGYRLGRNLAWGRHLYVDDLAVASESRGEGVGRALMNELRRLAREAACGQLHLDCGLQRSGAHRFYKRIGLTGVAQHYVEMLDTAGV</sequence>
<proteinExistence type="predicted"/>
<dbReference type="InterPro" id="IPR016181">
    <property type="entry name" value="Acyl_CoA_acyltransferase"/>
</dbReference>
<dbReference type="GO" id="GO:0016747">
    <property type="term" value="F:acyltransferase activity, transferring groups other than amino-acyl groups"/>
    <property type="evidence" value="ECO:0007669"/>
    <property type="project" value="InterPro"/>
</dbReference>
<dbReference type="AlphaFoldDB" id="A0A1Y2K1I2"/>
<keyword evidence="1 4" id="KW-0808">Transferase</keyword>
<gene>
    <name evidence="4" type="ORF">MAIT1_01464</name>
</gene>